<proteinExistence type="inferred from homology"/>
<name>A0AAN7V3L8_9PEZI</name>
<evidence type="ECO:0000256" key="1">
    <source>
        <dbReference type="ARBA" id="ARBA00006484"/>
    </source>
</evidence>
<keyword evidence="3" id="KW-1185">Reference proteome</keyword>
<dbReference type="GO" id="GO:0016491">
    <property type="term" value="F:oxidoreductase activity"/>
    <property type="evidence" value="ECO:0007669"/>
    <property type="project" value="TreeGrafter"/>
</dbReference>
<dbReference type="AlphaFoldDB" id="A0AAN7V3L8"/>
<reference evidence="2 3" key="1">
    <citation type="submission" date="2023-10" db="EMBL/GenBank/DDBJ databases">
        <title>Draft genome sequence of Xylaria bambusicola isolate GMP-LS, the root and basal stem rot pathogen of sugarcane in Indonesia.</title>
        <authorList>
            <person name="Selvaraj P."/>
            <person name="Muralishankar V."/>
            <person name="Muruganantham S."/>
            <person name="Sp S."/>
            <person name="Haryani S."/>
            <person name="Lau K.J.X."/>
            <person name="Naqvi N.I."/>
        </authorList>
    </citation>
    <scope>NUCLEOTIDE SEQUENCE [LARGE SCALE GENOMIC DNA]</scope>
    <source>
        <strain evidence="2">GMP-LS</strain>
    </source>
</reference>
<gene>
    <name evidence="2" type="ORF">RRF57_012206</name>
</gene>
<dbReference type="EMBL" id="JAWHQM010000071">
    <property type="protein sequence ID" value="KAK5636494.1"/>
    <property type="molecule type" value="Genomic_DNA"/>
</dbReference>
<dbReference type="Gene3D" id="3.40.50.720">
    <property type="entry name" value="NAD(P)-binding Rossmann-like Domain"/>
    <property type="match status" value="1"/>
</dbReference>
<dbReference type="PANTHER" id="PTHR43544:SF26">
    <property type="entry name" value="SHORT CHAIN DEHYDROGENASE_REDUCTASE FAMILY OXIDOREDUCTASE (JCVI)"/>
    <property type="match status" value="1"/>
</dbReference>
<dbReference type="InterPro" id="IPR002347">
    <property type="entry name" value="SDR_fam"/>
</dbReference>
<protein>
    <submittedName>
        <fullName evidence="2">Uncharacterized protein</fullName>
    </submittedName>
</protein>
<dbReference type="InterPro" id="IPR036291">
    <property type="entry name" value="NAD(P)-bd_dom_sf"/>
</dbReference>
<accession>A0AAN7V3L8</accession>
<organism evidence="2 3">
    <name type="scientific">Xylaria bambusicola</name>
    <dbReference type="NCBI Taxonomy" id="326684"/>
    <lineage>
        <taxon>Eukaryota</taxon>
        <taxon>Fungi</taxon>
        <taxon>Dikarya</taxon>
        <taxon>Ascomycota</taxon>
        <taxon>Pezizomycotina</taxon>
        <taxon>Sordariomycetes</taxon>
        <taxon>Xylariomycetidae</taxon>
        <taxon>Xylariales</taxon>
        <taxon>Xylariaceae</taxon>
        <taxon>Xylaria</taxon>
    </lineage>
</organism>
<sequence>MSAGTTLIVAKYDAADGQSPFDAVQELQDKHGITHLDIVVANAGIVKIFPFARDVKREDILEHVQVNVLGVVSLFQATRELLQKSSREPIFAPMGSGGGALGKVKADAESRRQPPIPSSAYGASKSMVFWYGVRINAEEEWLNTFVFDPGWAQTDMGNESARNFGLEKATLTVDEVTDGLVQVLRTTSKEKHGGKAVSYTGEVQEW</sequence>
<evidence type="ECO:0000313" key="3">
    <source>
        <dbReference type="Proteomes" id="UP001305414"/>
    </source>
</evidence>
<comment type="caution">
    <text evidence="2">The sequence shown here is derived from an EMBL/GenBank/DDBJ whole genome shotgun (WGS) entry which is preliminary data.</text>
</comment>
<dbReference type="Pfam" id="PF00106">
    <property type="entry name" value="adh_short"/>
    <property type="match status" value="1"/>
</dbReference>
<comment type="similarity">
    <text evidence="1">Belongs to the short-chain dehydrogenases/reductases (SDR) family.</text>
</comment>
<dbReference type="InterPro" id="IPR051468">
    <property type="entry name" value="Fungal_SecMetab_SDRs"/>
</dbReference>
<evidence type="ECO:0000313" key="2">
    <source>
        <dbReference type="EMBL" id="KAK5636494.1"/>
    </source>
</evidence>
<dbReference type="SUPFAM" id="SSF51735">
    <property type="entry name" value="NAD(P)-binding Rossmann-fold domains"/>
    <property type="match status" value="1"/>
</dbReference>
<dbReference type="PANTHER" id="PTHR43544">
    <property type="entry name" value="SHORT-CHAIN DEHYDROGENASE/REDUCTASE"/>
    <property type="match status" value="1"/>
</dbReference>
<dbReference type="GO" id="GO:0005737">
    <property type="term" value="C:cytoplasm"/>
    <property type="evidence" value="ECO:0007669"/>
    <property type="project" value="TreeGrafter"/>
</dbReference>
<dbReference type="Proteomes" id="UP001305414">
    <property type="component" value="Unassembled WGS sequence"/>
</dbReference>